<sequence>MVTTTNPEYLLSLRAVREQNKRIYECVKSGKLQHFDIDLDKMEEVVRFVTLLVKRDFDDPSEMPSHSRWRHFDAGEQPRIKQLLASMSSSSALDKAKRLIDLFVISILLDTSPLHQWGYQEKSTGRVYRRTEGVAVAVLEIFKTGLFSSDPGDPYRVDAAALADLTVDDLANGFQISAKNTLVGLEDRVNLIQHVTETMKDYSSLFSSKDKTSSRPGNMLDYLLSHASTVRSNKSSAVQMETLWSVAILLGELWAQGSKVGDKLMGDVWHCEALKSTGNSDCYLPFHTTTQWICYSVIDILETVLSVTVDGKDQLTPLTEYPNGGLLLDTGLLVLKKRDLESGLSNYRRNSLLPGQPKIEVAPMFDINDSVVIEWRALTIYYVEIVASKVREKLRSKKHLTLPQILEGGIWNAGRELAEISRPNTQEPPIVIKVNYAWLLNIDY</sequence>
<dbReference type="InterPro" id="IPR012469">
    <property type="entry name" value="DUF1688"/>
</dbReference>
<dbReference type="Pfam" id="PF07958">
    <property type="entry name" value="DUF1688"/>
    <property type="match status" value="1"/>
</dbReference>
<evidence type="ECO:0000313" key="2">
    <source>
        <dbReference type="Proteomes" id="UP000654370"/>
    </source>
</evidence>
<dbReference type="EMBL" id="JAEPQZ010000002">
    <property type="protein sequence ID" value="KAG2184499.1"/>
    <property type="molecule type" value="Genomic_DNA"/>
</dbReference>
<evidence type="ECO:0000313" key="1">
    <source>
        <dbReference type="EMBL" id="KAG2184499.1"/>
    </source>
</evidence>
<gene>
    <name evidence="1" type="ORF">INT43_000408</name>
</gene>
<dbReference type="PANTHER" id="PTHR31687:SF3">
    <property type="entry name" value="PROTEIN URG3"/>
    <property type="match status" value="1"/>
</dbReference>
<dbReference type="AlphaFoldDB" id="A0A8H7Q155"/>
<comment type="caution">
    <text evidence="1">The sequence shown here is derived from an EMBL/GenBank/DDBJ whole genome shotgun (WGS) entry which is preliminary data.</text>
</comment>
<dbReference type="OrthoDB" id="2153176at2759"/>
<dbReference type="PANTHER" id="PTHR31687">
    <property type="match status" value="1"/>
</dbReference>
<organism evidence="1 2">
    <name type="scientific">Mortierella isabellina</name>
    <name type="common">Filamentous fungus</name>
    <name type="synonym">Umbelopsis isabellina</name>
    <dbReference type="NCBI Taxonomy" id="91625"/>
    <lineage>
        <taxon>Eukaryota</taxon>
        <taxon>Fungi</taxon>
        <taxon>Fungi incertae sedis</taxon>
        <taxon>Mucoromycota</taxon>
        <taxon>Mucoromycotina</taxon>
        <taxon>Umbelopsidomycetes</taxon>
        <taxon>Umbelopsidales</taxon>
        <taxon>Umbelopsidaceae</taxon>
        <taxon>Umbelopsis</taxon>
    </lineage>
</organism>
<proteinExistence type="predicted"/>
<dbReference type="Proteomes" id="UP000654370">
    <property type="component" value="Unassembled WGS sequence"/>
</dbReference>
<protein>
    <submittedName>
        <fullName evidence="1">Uncharacterized protein</fullName>
    </submittedName>
</protein>
<keyword evidence="2" id="KW-1185">Reference proteome</keyword>
<name>A0A8H7Q155_MORIS</name>
<accession>A0A8H7Q155</accession>
<reference evidence="1" key="1">
    <citation type="submission" date="2020-12" db="EMBL/GenBank/DDBJ databases">
        <title>Metabolic potential, ecology and presence of endohyphal bacteria is reflected in genomic diversity of Mucoromycotina.</title>
        <authorList>
            <person name="Muszewska A."/>
            <person name="Okrasinska A."/>
            <person name="Steczkiewicz K."/>
            <person name="Drgas O."/>
            <person name="Orlowska M."/>
            <person name="Perlinska-Lenart U."/>
            <person name="Aleksandrzak-Piekarczyk T."/>
            <person name="Szatraj K."/>
            <person name="Zielenkiewicz U."/>
            <person name="Pilsyk S."/>
            <person name="Malc E."/>
            <person name="Mieczkowski P."/>
            <person name="Kruszewska J.S."/>
            <person name="Biernat P."/>
            <person name="Pawlowska J."/>
        </authorList>
    </citation>
    <scope>NUCLEOTIDE SEQUENCE</scope>
    <source>
        <strain evidence="1">WA0000067209</strain>
    </source>
</reference>